<name>A0A5K3FVH0_MESCO</name>
<proteinExistence type="predicted"/>
<dbReference type="AlphaFoldDB" id="A0A5K3FVH0"/>
<dbReference type="WBParaSite" id="MCU_012193-RA">
    <property type="protein sequence ID" value="MCU_012193-RA"/>
    <property type="gene ID" value="MCU_012193"/>
</dbReference>
<accession>A0A5K3FVH0</accession>
<sequence>FRSLQPPTQCPPFRSISPAARILNSPFTSANDYPRLSSHLGFDPSKSMTHIKYTSATATRSTTKPT</sequence>
<evidence type="ECO:0000313" key="1">
    <source>
        <dbReference type="WBParaSite" id="MCU_012193-RA"/>
    </source>
</evidence>
<protein>
    <submittedName>
        <fullName evidence="1">Uncharacterized protein</fullName>
    </submittedName>
</protein>
<organism evidence="1">
    <name type="scientific">Mesocestoides corti</name>
    <name type="common">Flatworm</name>
    <dbReference type="NCBI Taxonomy" id="53468"/>
    <lineage>
        <taxon>Eukaryota</taxon>
        <taxon>Metazoa</taxon>
        <taxon>Spiralia</taxon>
        <taxon>Lophotrochozoa</taxon>
        <taxon>Platyhelminthes</taxon>
        <taxon>Cestoda</taxon>
        <taxon>Eucestoda</taxon>
        <taxon>Cyclophyllidea</taxon>
        <taxon>Mesocestoididae</taxon>
        <taxon>Mesocestoides</taxon>
    </lineage>
</organism>
<reference evidence="1" key="1">
    <citation type="submission" date="2019-11" db="UniProtKB">
        <authorList>
            <consortium name="WormBaseParasite"/>
        </authorList>
    </citation>
    <scope>IDENTIFICATION</scope>
</reference>